<name>A0A927CQ06_9BACL</name>
<evidence type="ECO:0000256" key="3">
    <source>
        <dbReference type="SAM" id="SignalP"/>
    </source>
</evidence>
<dbReference type="InterPro" id="IPR002509">
    <property type="entry name" value="NODB_dom"/>
</dbReference>
<evidence type="ECO:0000259" key="4">
    <source>
        <dbReference type="PROSITE" id="PS51272"/>
    </source>
</evidence>
<dbReference type="InterPro" id="IPR051398">
    <property type="entry name" value="Polysacch_Deacetylase"/>
</dbReference>
<evidence type="ECO:0000259" key="5">
    <source>
        <dbReference type="PROSITE" id="PS51677"/>
    </source>
</evidence>
<comment type="subcellular location">
    <subcellularLocation>
        <location evidence="1">Secreted</location>
    </subcellularLocation>
</comment>
<dbReference type="PROSITE" id="PS51677">
    <property type="entry name" value="NODB"/>
    <property type="match status" value="1"/>
</dbReference>
<dbReference type="PROSITE" id="PS51272">
    <property type="entry name" value="SLH"/>
    <property type="match status" value="1"/>
</dbReference>
<feature type="domain" description="NodB homology" evidence="5">
    <location>
        <begin position="419"/>
        <end position="607"/>
    </location>
</feature>
<feature type="signal peptide" evidence="3">
    <location>
        <begin position="1"/>
        <end position="20"/>
    </location>
</feature>
<dbReference type="PANTHER" id="PTHR34216:SF3">
    <property type="entry name" value="POLY-BETA-1,6-N-ACETYL-D-GLUCOSAMINE N-DEACETYLASE"/>
    <property type="match status" value="1"/>
</dbReference>
<dbReference type="GO" id="GO:0005576">
    <property type="term" value="C:extracellular region"/>
    <property type="evidence" value="ECO:0007669"/>
    <property type="project" value="UniProtKB-SubCell"/>
</dbReference>
<evidence type="ECO:0000313" key="7">
    <source>
        <dbReference type="Proteomes" id="UP000632125"/>
    </source>
</evidence>
<dbReference type="GO" id="GO:0016810">
    <property type="term" value="F:hydrolase activity, acting on carbon-nitrogen (but not peptide) bonds"/>
    <property type="evidence" value="ECO:0007669"/>
    <property type="project" value="InterPro"/>
</dbReference>
<keyword evidence="7" id="KW-1185">Reference proteome</keyword>
<dbReference type="PANTHER" id="PTHR34216">
    <property type="match status" value="1"/>
</dbReference>
<keyword evidence="2 3" id="KW-0732">Signal</keyword>
<dbReference type="EMBL" id="JACXIY010000033">
    <property type="protein sequence ID" value="MBD2871614.1"/>
    <property type="molecule type" value="Genomic_DNA"/>
</dbReference>
<dbReference type="InterPro" id="IPR011330">
    <property type="entry name" value="Glyco_hydro/deAcase_b/a-brl"/>
</dbReference>
<dbReference type="AlphaFoldDB" id="A0A927CQ06"/>
<protein>
    <submittedName>
        <fullName evidence="6">Polysaccharide deacetylase family protein</fullName>
    </submittedName>
</protein>
<organism evidence="6 7">
    <name type="scientific">Paenibacillus arenilitoris</name>
    <dbReference type="NCBI Taxonomy" id="2772299"/>
    <lineage>
        <taxon>Bacteria</taxon>
        <taxon>Bacillati</taxon>
        <taxon>Bacillota</taxon>
        <taxon>Bacilli</taxon>
        <taxon>Bacillales</taxon>
        <taxon>Paenibacillaceae</taxon>
        <taxon>Paenibacillus</taxon>
    </lineage>
</organism>
<dbReference type="Gene3D" id="3.20.20.370">
    <property type="entry name" value="Glycoside hydrolase/deacetylase"/>
    <property type="match status" value="1"/>
</dbReference>
<dbReference type="GO" id="GO:0005975">
    <property type="term" value="P:carbohydrate metabolic process"/>
    <property type="evidence" value="ECO:0007669"/>
    <property type="project" value="InterPro"/>
</dbReference>
<dbReference type="InterPro" id="IPR001119">
    <property type="entry name" value="SLH_dom"/>
</dbReference>
<dbReference type="Proteomes" id="UP000632125">
    <property type="component" value="Unassembled WGS sequence"/>
</dbReference>
<evidence type="ECO:0000313" key="6">
    <source>
        <dbReference type="EMBL" id="MBD2871614.1"/>
    </source>
</evidence>
<dbReference type="SUPFAM" id="SSF88713">
    <property type="entry name" value="Glycoside hydrolase/deacetylase"/>
    <property type="match status" value="1"/>
</dbReference>
<dbReference type="Pfam" id="PF00395">
    <property type="entry name" value="SLH"/>
    <property type="match status" value="1"/>
</dbReference>
<dbReference type="Pfam" id="PF01522">
    <property type="entry name" value="Polysacc_deac_1"/>
    <property type="match status" value="1"/>
</dbReference>
<feature type="domain" description="SLH" evidence="4">
    <location>
        <begin position="78"/>
        <end position="141"/>
    </location>
</feature>
<evidence type="ECO:0000256" key="2">
    <source>
        <dbReference type="ARBA" id="ARBA00022729"/>
    </source>
</evidence>
<proteinExistence type="predicted"/>
<accession>A0A927CQ06</accession>
<comment type="caution">
    <text evidence="6">The sequence shown here is derived from an EMBL/GenBank/DDBJ whole genome shotgun (WGS) entry which is preliminary data.</text>
</comment>
<dbReference type="RefSeq" id="WP_190865568.1">
    <property type="nucleotide sequence ID" value="NZ_JACXIY010000033.1"/>
</dbReference>
<gene>
    <name evidence="6" type="ORF">IDH41_23775</name>
</gene>
<feature type="chain" id="PRO_5038788365" evidence="3">
    <location>
        <begin position="21"/>
        <end position="607"/>
    </location>
</feature>
<reference evidence="6" key="1">
    <citation type="submission" date="2020-09" db="EMBL/GenBank/DDBJ databases">
        <title>A novel bacterium of genus Paenibacillus, isolated from South China Sea.</title>
        <authorList>
            <person name="Huang H."/>
            <person name="Mo K."/>
            <person name="Hu Y."/>
        </authorList>
    </citation>
    <scope>NUCLEOTIDE SEQUENCE</scope>
    <source>
        <strain evidence="6">IB182493</strain>
    </source>
</reference>
<sequence>MKKIILGMLALQLAWLHLFAAGASAAANRHEAEARLLNELGLFEGTEAGLELDRRLTRAEGAVMLVRLIGKEKASLTVTEPLPYRDVPQWAYPAVAYLHASGLINGISAGQFGSSTYITASQYATMMARALGYREDRGDFKPNQALGKLVQLNVIPDEKNKELSARTFTRGDVAWLSYHALQAPLKETGKTLAQQLIEQGVIAYEAAMEAGLIDHAPVLLEDSGGIRVTRPSYGTLNVVIRRGELYAPLAAEYASAALRTYDETVRYEQAAAALKNGSFDYGELLRTGRLTDEHPVPGDQSANRFYSRPLTLGASPLLDRDTQRQFGYVLVFYDDRRKPVYYMHEKLPLLETKLSSSPKIAALMYHHFSEKEEQSSVTVHPERLRSQLRALKAEGYVPIRQQDLLAFLQGDQQVKLPEKSVILTIDDGYESNYELAYPILAEEGFYATIFVISSFRGRTPGVIPHFSWEKALEMYRSGFIDIHNHTFDAHFYGRTAGGKGPALTSRLYVNDRLETKAEYEKRIFEDLRQSRSMIEKNVGNRVFALSYPYGSYNRSVIAAAVSTGHSLMYTTREGLIRKGTDPYALPRINVDGGYSAEDLLHHIQSFH</sequence>
<evidence type="ECO:0000256" key="1">
    <source>
        <dbReference type="ARBA" id="ARBA00004613"/>
    </source>
</evidence>